<dbReference type="EMBL" id="GDKF01004414">
    <property type="protein sequence ID" value="JAT74208.1"/>
    <property type="molecule type" value="Transcribed_RNA"/>
</dbReference>
<dbReference type="Pfam" id="PF05050">
    <property type="entry name" value="Methyltransf_21"/>
    <property type="match status" value="1"/>
</dbReference>
<gene>
    <name evidence="2" type="ORF">g.917</name>
</gene>
<dbReference type="Gene3D" id="3.40.50.150">
    <property type="entry name" value="Vaccinia Virus protein VP39"/>
    <property type="match status" value="1"/>
</dbReference>
<organism evidence="2">
    <name type="scientific">Auxenochlorella protothecoides</name>
    <name type="common">Green microalga</name>
    <name type="synonym">Chlorella protothecoides</name>
    <dbReference type="NCBI Taxonomy" id="3075"/>
    <lineage>
        <taxon>Eukaryota</taxon>
        <taxon>Viridiplantae</taxon>
        <taxon>Chlorophyta</taxon>
        <taxon>core chlorophytes</taxon>
        <taxon>Trebouxiophyceae</taxon>
        <taxon>Chlorellales</taxon>
        <taxon>Chlorellaceae</taxon>
        <taxon>Auxenochlorella</taxon>
    </lineage>
</organism>
<accession>A0A1D2A4Y5</accession>
<dbReference type="InterPro" id="IPR029063">
    <property type="entry name" value="SAM-dependent_MTases_sf"/>
</dbReference>
<dbReference type="AlphaFoldDB" id="A0A1D2A4Y5"/>
<protein>
    <recommendedName>
        <fullName evidence="1">Methyltransferase FkbM domain-containing protein</fullName>
    </recommendedName>
</protein>
<dbReference type="PANTHER" id="PTHR34203:SF13">
    <property type="entry name" value="EXPRESSED PROTEIN"/>
    <property type="match status" value="1"/>
</dbReference>
<proteinExistence type="predicted"/>
<evidence type="ECO:0000313" key="2">
    <source>
        <dbReference type="EMBL" id="JAT74208.1"/>
    </source>
</evidence>
<feature type="domain" description="Methyltransferase FkbM" evidence="1">
    <location>
        <begin position="46"/>
        <end position="127"/>
    </location>
</feature>
<reference evidence="2" key="1">
    <citation type="submission" date="2015-08" db="EMBL/GenBank/DDBJ databases">
        <authorList>
            <person name="Babu N.S."/>
            <person name="Beckwith C.J."/>
            <person name="Beseler K.G."/>
            <person name="Brison A."/>
            <person name="Carone J.V."/>
            <person name="Caskin T.P."/>
            <person name="Diamond M."/>
            <person name="Durham M.E."/>
            <person name="Foxe J.M."/>
            <person name="Go M."/>
            <person name="Henderson B.A."/>
            <person name="Jones I.B."/>
            <person name="McGettigan J.A."/>
            <person name="Micheletti S.J."/>
            <person name="Nasrallah M.E."/>
            <person name="Ortiz D."/>
            <person name="Piller C.R."/>
            <person name="Privatt S.R."/>
            <person name="Schneider S.L."/>
            <person name="Sharp S."/>
            <person name="Smith T.C."/>
            <person name="Stanton J.D."/>
            <person name="Ullery H.E."/>
            <person name="Wilson R.J."/>
            <person name="Serrano M.G."/>
            <person name="Buck G."/>
            <person name="Lee V."/>
            <person name="Wang Y."/>
            <person name="Carvalho R."/>
            <person name="Voegtly L."/>
            <person name="Shi R."/>
            <person name="Duckworth R."/>
            <person name="Johnson A."/>
            <person name="Loviza R."/>
            <person name="Walstead R."/>
            <person name="Shah Z."/>
            <person name="Kiflezghi M."/>
            <person name="Wade K."/>
            <person name="Ball S.L."/>
            <person name="Bradley K.W."/>
            <person name="Asai D.J."/>
            <person name="Bowman C.A."/>
            <person name="Russell D.A."/>
            <person name="Pope W.H."/>
            <person name="Jacobs-Sera D."/>
            <person name="Hendrix R.W."/>
            <person name="Hatfull G.F."/>
        </authorList>
    </citation>
    <scope>NUCLEOTIDE SEQUENCE</scope>
</reference>
<sequence>PPQLREAIVSDEDGKELTITIPNHGILGTAGVDGNNIDHSIDQGPWNTVTRKTERVDSVVNGPVLLMKVDVEGHEPEVFRGAKSLLLDGSIQNILYEYSPGIFERTFQWERAAAMPSTLLAMLNLGYTAVDVPSYARQGSRLTDPTAVFSVGAASLVHDLEDYARIGEGSLGGCPTAPELAAAGWTRCASMPEALHPQSYHSVITHNTNVWLARGRPPGWDPAGAASVIDPGADLAAAPYYAPHGVGQGGRVCNGTAPEAQVQSRCPCTAPEVCGKLAAVVEAAPHLFIPAAPKTRADPAAFQVEDW</sequence>
<dbReference type="InterPro" id="IPR052514">
    <property type="entry name" value="SAM-dependent_MTase"/>
</dbReference>
<dbReference type="PANTHER" id="PTHR34203">
    <property type="entry name" value="METHYLTRANSFERASE, FKBM FAMILY PROTEIN"/>
    <property type="match status" value="1"/>
</dbReference>
<dbReference type="InterPro" id="IPR006342">
    <property type="entry name" value="FkbM_mtfrase"/>
</dbReference>
<evidence type="ECO:0000259" key="1">
    <source>
        <dbReference type="Pfam" id="PF05050"/>
    </source>
</evidence>
<dbReference type="SUPFAM" id="SSF53335">
    <property type="entry name" value="S-adenosyl-L-methionine-dependent methyltransferases"/>
    <property type="match status" value="1"/>
</dbReference>
<name>A0A1D2A4Y5_AUXPR</name>
<feature type="non-terminal residue" evidence="2">
    <location>
        <position position="1"/>
    </location>
</feature>